<dbReference type="EMBL" id="AP020441">
    <property type="protein sequence ID" value="BBN67528.1"/>
    <property type="molecule type" value="Genomic_DNA"/>
</dbReference>
<name>A0A5H2XGM2_PRUDU</name>
<feature type="domain" description="Protein kinase" evidence="12">
    <location>
        <begin position="119"/>
        <end position="469"/>
    </location>
</feature>
<dbReference type="PROSITE" id="PS00107">
    <property type="entry name" value="PROTEIN_KINASE_ATP"/>
    <property type="match status" value="1"/>
</dbReference>
<evidence type="ECO:0000256" key="1">
    <source>
        <dbReference type="ARBA" id="ARBA00004479"/>
    </source>
</evidence>
<dbReference type="EC" id="2.7.11.1" evidence="2"/>
<accession>A0A5H2XGM2</accession>
<dbReference type="Gene3D" id="3.30.200.20">
    <property type="entry name" value="Phosphorylase Kinase, domain 1"/>
    <property type="match status" value="1"/>
</dbReference>
<keyword evidence="4" id="KW-0808">Transferase</keyword>
<comment type="catalytic activity">
    <reaction evidence="8">
        <text>L-threonyl-[protein] + ATP = O-phospho-L-threonyl-[protein] + ADP + H(+)</text>
        <dbReference type="Rhea" id="RHEA:46608"/>
        <dbReference type="Rhea" id="RHEA-COMP:11060"/>
        <dbReference type="Rhea" id="RHEA-COMP:11605"/>
        <dbReference type="ChEBI" id="CHEBI:15378"/>
        <dbReference type="ChEBI" id="CHEBI:30013"/>
        <dbReference type="ChEBI" id="CHEBI:30616"/>
        <dbReference type="ChEBI" id="CHEBI:61977"/>
        <dbReference type="ChEBI" id="CHEBI:456216"/>
        <dbReference type="EC" id="2.7.11.1"/>
    </reaction>
</comment>
<keyword evidence="7 10" id="KW-0067">ATP-binding</keyword>
<dbReference type="InterPro" id="IPR032675">
    <property type="entry name" value="LRR_dom_sf"/>
</dbReference>
<reference evidence="13" key="1">
    <citation type="journal article" date="2019" name="Science">
        <title>Mutation of a bHLH transcription factor allowed almond domestication.</title>
        <authorList>
            <person name="Sanchez-Perez R."/>
            <person name="Pavan S."/>
            <person name="Mazzeo R."/>
            <person name="Moldovan C."/>
            <person name="Aiese Cigliano R."/>
            <person name="Del Cueto J."/>
            <person name="Ricciardi F."/>
            <person name="Lotti C."/>
            <person name="Ricciardi L."/>
            <person name="Dicenta F."/>
            <person name="Lopez-Marques R.L."/>
            <person name="Lindberg Moller B."/>
        </authorList>
    </citation>
    <scope>NUCLEOTIDE SEQUENCE</scope>
</reference>
<dbReference type="AlphaFoldDB" id="A0A5H2XGM2"/>
<evidence type="ECO:0000259" key="12">
    <source>
        <dbReference type="PROSITE" id="PS50011"/>
    </source>
</evidence>
<dbReference type="PANTHER" id="PTHR48006:SF102">
    <property type="entry name" value="LEUCINE-RICH REPEAT-CONTAINING PROTEIN DDB_G0281931-RELATED"/>
    <property type="match status" value="1"/>
</dbReference>
<dbReference type="PROSITE" id="PS50011">
    <property type="entry name" value="PROTEIN_KINASE_DOM"/>
    <property type="match status" value="1"/>
</dbReference>
<dbReference type="Gene3D" id="1.10.510.10">
    <property type="entry name" value="Transferase(Phosphotransferase) domain 1"/>
    <property type="match status" value="1"/>
</dbReference>
<dbReference type="PANTHER" id="PTHR48006">
    <property type="entry name" value="LEUCINE-RICH REPEAT-CONTAINING PROTEIN DDB_G0281931-RELATED"/>
    <property type="match status" value="1"/>
</dbReference>
<evidence type="ECO:0000256" key="11">
    <source>
        <dbReference type="SAM" id="Phobius"/>
    </source>
</evidence>
<evidence type="ECO:0000256" key="10">
    <source>
        <dbReference type="PROSITE-ProRule" id="PRU10141"/>
    </source>
</evidence>
<dbReference type="GO" id="GO:0016020">
    <property type="term" value="C:membrane"/>
    <property type="evidence" value="ECO:0007669"/>
    <property type="project" value="UniProtKB-SubCell"/>
</dbReference>
<evidence type="ECO:0000256" key="4">
    <source>
        <dbReference type="ARBA" id="ARBA00022679"/>
    </source>
</evidence>
<evidence type="ECO:0000313" key="13">
    <source>
        <dbReference type="EMBL" id="BBN67528.1"/>
    </source>
</evidence>
<keyword evidence="3" id="KW-0723">Serine/threonine-protein kinase</keyword>
<evidence type="ECO:0000256" key="6">
    <source>
        <dbReference type="ARBA" id="ARBA00022777"/>
    </source>
</evidence>
<dbReference type="Gene3D" id="3.80.10.10">
    <property type="entry name" value="Ribonuclease Inhibitor"/>
    <property type="match status" value="1"/>
</dbReference>
<dbReference type="GO" id="GO:0005524">
    <property type="term" value="F:ATP binding"/>
    <property type="evidence" value="ECO:0007669"/>
    <property type="project" value="UniProtKB-UniRule"/>
</dbReference>
<evidence type="ECO:0000256" key="5">
    <source>
        <dbReference type="ARBA" id="ARBA00022741"/>
    </source>
</evidence>
<protein>
    <recommendedName>
        <fullName evidence="2">non-specific serine/threonine protein kinase</fullName>
        <ecNumber evidence="2">2.7.11.1</ecNumber>
    </recommendedName>
</protein>
<dbReference type="FunFam" id="3.30.200.20:FF:000015">
    <property type="entry name" value="Somatic embryogenesis receptor kinase 1"/>
    <property type="match status" value="1"/>
</dbReference>
<evidence type="ECO:0000256" key="2">
    <source>
        <dbReference type="ARBA" id="ARBA00012513"/>
    </source>
</evidence>
<evidence type="ECO:0000256" key="8">
    <source>
        <dbReference type="ARBA" id="ARBA00047899"/>
    </source>
</evidence>
<evidence type="ECO:0000256" key="9">
    <source>
        <dbReference type="ARBA" id="ARBA00048679"/>
    </source>
</evidence>
<organism evidence="13">
    <name type="scientific">Prunus dulcis</name>
    <name type="common">Almond</name>
    <name type="synonym">Amygdalus dulcis</name>
    <dbReference type="NCBI Taxonomy" id="3755"/>
    <lineage>
        <taxon>Eukaryota</taxon>
        <taxon>Viridiplantae</taxon>
        <taxon>Streptophyta</taxon>
        <taxon>Embryophyta</taxon>
        <taxon>Tracheophyta</taxon>
        <taxon>Spermatophyta</taxon>
        <taxon>Magnoliopsida</taxon>
        <taxon>eudicotyledons</taxon>
        <taxon>Gunneridae</taxon>
        <taxon>Pentapetalae</taxon>
        <taxon>rosids</taxon>
        <taxon>fabids</taxon>
        <taxon>Rosales</taxon>
        <taxon>Rosaceae</taxon>
        <taxon>Amygdaloideae</taxon>
        <taxon>Amygdaleae</taxon>
        <taxon>Prunus</taxon>
    </lineage>
</organism>
<gene>
    <name evidence="13" type="ORF">Prudu_104S000200</name>
</gene>
<dbReference type="InterPro" id="IPR017441">
    <property type="entry name" value="Protein_kinase_ATP_BS"/>
</dbReference>
<keyword evidence="5 10" id="KW-0547">Nucleotide-binding</keyword>
<comment type="catalytic activity">
    <reaction evidence="9">
        <text>L-seryl-[protein] + ATP = O-phospho-L-seryl-[protein] + ADP + H(+)</text>
        <dbReference type="Rhea" id="RHEA:17989"/>
        <dbReference type="Rhea" id="RHEA-COMP:9863"/>
        <dbReference type="Rhea" id="RHEA-COMP:11604"/>
        <dbReference type="ChEBI" id="CHEBI:15378"/>
        <dbReference type="ChEBI" id="CHEBI:29999"/>
        <dbReference type="ChEBI" id="CHEBI:30616"/>
        <dbReference type="ChEBI" id="CHEBI:83421"/>
        <dbReference type="ChEBI" id="CHEBI:456216"/>
        <dbReference type="EC" id="2.7.11.1"/>
    </reaction>
</comment>
<dbReference type="SUPFAM" id="SSF52058">
    <property type="entry name" value="L domain-like"/>
    <property type="match status" value="1"/>
</dbReference>
<dbReference type="InterPro" id="IPR001245">
    <property type="entry name" value="Ser-Thr/Tyr_kinase_cat_dom"/>
</dbReference>
<keyword evidence="6 13" id="KW-0418">Kinase</keyword>
<feature type="transmembrane region" description="Helical" evidence="11">
    <location>
        <begin position="52"/>
        <end position="75"/>
    </location>
</feature>
<evidence type="ECO:0000256" key="3">
    <source>
        <dbReference type="ARBA" id="ARBA00022527"/>
    </source>
</evidence>
<dbReference type="GO" id="GO:0004674">
    <property type="term" value="F:protein serine/threonine kinase activity"/>
    <property type="evidence" value="ECO:0007669"/>
    <property type="project" value="UniProtKB-KW"/>
</dbReference>
<keyword evidence="11" id="KW-1133">Transmembrane helix</keyword>
<dbReference type="SUPFAM" id="SSF56112">
    <property type="entry name" value="Protein kinase-like (PK-like)"/>
    <property type="match status" value="1"/>
</dbReference>
<dbReference type="InterPro" id="IPR011009">
    <property type="entry name" value="Kinase-like_dom_sf"/>
</dbReference>
<sequence>MTHLQNLNLANNNFRGPIPNTWGQLSNLKHFFTGARLACGSVLRVSTKKSKLGTVITSASCGVTVILLIGALFAYRYYRMHKLTHDVFVDVTGEDECKISFGQLRRFSWREIQLATDNFDESNIIGQGGFGRVYKGVLSDNVKVAVKRLTDYNSPGGEAAFLREVQLISVAVHKNLLRLIGFCTTSSERILVYPFMKNLSVAYRLREYLSTGKSSEKTDVFGYGITLLELVTGQRAIDFARLEEEEDVLLLDHNRLGLGVTTQPSPDIGRRSSRRKMAIFAQNFAGSDLPPPAAISGDQGLTWRRLSGVETDPIRGVGCTGVWGDMMIVWYGRTWRRLSGVLTGPIRGVGETLPKFRQKVSVFSKWARHRGDVRNFKGFVPGFGKNSGRVLSQVAATPYFGGIRGWLGNCYRIKKLQRENRLDDIVDGHMKMHDPKEVETVIQVALLCTQSSPEDRPTMAQVVRLLQGVDLAEWEQLEDVRNREFSLLSHHQFAWAEESTHDQEAIQLSKAR</sequence>
<keyword evidence="11" id="KW-0812">Transmembrane</keyword>
<proteinExistence type="predicted"/>
<feature type="non-terminal residue" evidence="13">
    <location>
        <position position="512"/>
    </location>
</feature>
<evidence type="ECO:0000256" key="7">
    <source>
        <dbReference type="ARBA" id="ARBA00022840"/>
    </source>
</evidence>
<comment type="subcellular location">
    <subcellularLocation>
        <location evidence="1">Membrane</location>
        <topology evidence="1">Single-pass type I membrane protein</topology>
    </subcellularLocation>
</comment>
<dbReference type="Pfam" id="PF07714">
    <property type="entry name" value="PK_Tyr_Ser-Thr"/>
    <property type="match status" value="1"/>
</dbReference>
<dbReference type="InterPro" id="IPR000719">
    <property type="entry name" value="Prot_kinase_dom"/>
</dbReference>
<keyword evidence="11" id="KW-0472">Membrane</keyword>
<dbReference type="InterPro" id="IPR051824">
    <property type="entry name" value="LRR_Rcpt-Like_S/T_Kinase"/>
</dbReference>
<feature type="binding site" evidence="10">
    <location>
        <position position="147"/>
    </location>
    <ligand>
        <name>ATP</name>
        <dbReference type="ChEBI" id="CHEBI:30616"/>
    </ligand>
</feature>